<dbReference type="SUPFAM" id="SSF103196">
    <property type="entry name" value="Roadblock/LC7 domain"/>
    <property type="match status" value="1"/>
</dbReference>
<reference evidence="1 2" key="1">
    <citation type="submission" date="2021-12" db="EMBL/GenBank/DDBJ databases">
        <title>Discovery of the Pendulisporaceae a myxobacterial family with distinct sporulation behavior and unique specialized metabolism.</title>
        <authorList>
            <person name="Garcia R."/>
            <person name="Popoff A."/>
            <person name="Bader C.D."/>
            <person name="Loehr J."/>
            <person name="Walesch S."/>
            <person name="Walt C."/>
            <person name="Boldt J."/>
            <person name="Bunk B."/>
            <person name="Haeckl F.J.F.P.J."/>
            <person name="Gunesch A.P."/>
            <person name="Birkelbach J."/>
            <person name="Nuebel U."/>
            <person name="Pietschmann T."/>
            <person name="Bach T."/>
            <person name="Mueller R."/>
        </authorList>
    </citation>
    <scope>NUCLEOTIDE SEQUENCE [LARGE SCALE GENOMIC DNA]</scope>
    <source>
        <strain evidence="1 2">MSr12523</strain>
    </source>
</reference>
<keyword evidence="2" id="KW-1185">Reference proteome</keyword>
<dbReference type="RefSeq" id="WP_394844696.1">
    <property type="nucleotide sequence ID" value="NZ_CP089982.1"/>
</dbReference>
<organism evidence="1 2">
    <name type="scientific">Pendulispora brunnea</name>
    <dbReference type="NCBI Taxonomy" id="2905690"/>
    <lineage>
        <taxon>Bacteria</taxon>
        <taxon>Pseudomonadati</taxon>
        <taxon>Myxococcota</taxon>
        <taxon>Myxococcia</taxon>
        <taxon>Myxococcales</taxon>
        <taxon>Sorangiineae</taxon>
        <taxon>Pendulisporaceae</taxon>
        <taxon>Pendulispora</taxon>
    </lineage>
</organism>
<dbReference type="EMBL" id="CP089982">
    <property type="protein sequence ID" value="WXA94094.1"/>
    <property type="molecule type" value="Genomic_DNA"/>
</dbReference>
<gene>
    <name evidence="1" type="ORF">LZC95_47555</name>
</gene>
<proteinExistence type="predicted"/>
<name>A0ABZ2K5Y6_9BACT</name>
<dbReference type="Proteomes" id="UP001379533">
    <property type="component" value="Chromosome"/>
</dbReference>
<sequence length="230" mass="25055">MMSDEIRIIYVRPGRAPSANPPPPRPARDQAKSPFSIILEELIDRIHGAYAAALVDHEGESVDYAGNIPPFDIKIAAASWRISLAHVEAVAGIGKAGFITIRTKSQTIALYALPDGYALVVLMRPRVGLAGTARAFSACAYALANEAGWHLTSEIAPWFPVTVDCDSRHRPIRIVYGGLAEPVDVLGILSGTQSRLARRERGYRIRLASGPEITVVREATGHWYAEERFG</sequence>
<evidence type="ECO:0000313" key="1">
    <source>
        <dbReference type="EMBL" id="WXA94094.1"/>
    </source>
</evidence>
<accession>A0ABZ2K5Y6</accession>
<protein>
    <submittedName>
        <fullName evidence="1">Uncharacterized protein</fullName>
    </submittedName>
</protein>
<evidence type="ECO:0000313" key="2">
    <source>
        <dbReference type="Proteomes" id="UP001379533"/>
    </source>
</evidence>
<dbReference type="Gene3D" id="3.30.450.30">
    <property type="entry name" value="Dynein light chain 2a, cytoplasmic"/>
    <property type="match status" value="1"/>
</dbReference>